<keyword evidence="2" id="KW-1185">Reference proteome</keyword>
<organism evidence="1 2">
    <name type="scientific">Catenaria anguillulae PL171</name>
    <dbReference type="NCBI Taxonomy" id="765915"/>
    <lineage>
        <taxon>Eukaryota</taxon>
        <taxon>Fungi</taxon>
        <taxon>Fungi incertae sedis</taxon>
        <taxon>Blastocladiomycota</taxon>
        <taxon>Blastocladiomycetes</taxon>
        <taxon>Blastocladiales</taxon>
        <taxon>Catenariaceae</taxon>
        <taxon>Catenaria</taxon>
    </lineage>
</organism>
<comment type="caution">
    <text evidence="1">The sequence shown here is derived from an EMBL/GenBank/DDBJ whole genome shotgun (WGS) entry which is preliminary data.</text>
</comment>
<name>A0A1Y2I3D2_9FUNG</name>
<dbReference type="STRING" id="765915.A0A1Y2I3D2"/>
<dbReference type="Proteomes" id="UP000193411">
    <property type="component" value="Unassembled WGS sequence"/>
</dbReference>
<dbReference type="AlphaFoldDB" id="A0A1Y2I3D2"/>
<dbReference type="OrthoDB" id="9977870at2759"/>
<evidence type="ECO:0000313" key="1">
    <source>
        <dbReference type="EMBL" id="ORZ41375.1"/>
    </source>
</evidence>
<proteinExistence type="predicted"/>
<protein>
    <submittedName>
        <fullName evidence="1">Uncharacterized protein</fullName>
    </submittedName>
</protein>
<accession>A0A1Y2I3D2</accession>
<dbReference type="EMBL" id="MCFL01000001">
    <property type="protein sequence ID" value="ORZ41375.1"/>
    <property type="molecule type" value="Genomic_DNA"/>
</dbReference>
<gene>
    <name evidence="1" type="ORF">BCR44DRAFT_1422681</name>
</gene>
<reference evidence="1 2" key="1">
    <citation type="submission" date="2016-07" db="EMBL/GenBank/DDBJ databases">
        <title>Pervasive Adenine N6-methylation of Active Genes in Fungi.</title>
        <authorList>
            <consortium name="DOE Joint Genome Institute"/>
            <person name="Mondo S.J."/>
            <person name="Dannebaum R.O."/>
            <person name="Kuo R.C."/>
            <person name="Labutti K."/>
            <person name="Haridas S."/>
            <person name="Kuo A."/>
            <person name="Salamov A."/>
            <person name="Ahrendt S.R."/>
            <person name="Lipzen A."/>
            <person name="Sullivan W."/>
            <person name="Andreopoulos W.B."/>
            <person name="Clum A."/>
            <person name="Lindquist E."/>
            <person name="Daum C."/>
            <person name="Ramamoorthy G.K."/>
            <person name="Gryganskyi A."/>
            <person name="Culley D."/>
            <person name="Magnuson J.K."/>
            <person name="James T.Y."/>
            <person name="O'Malley M.A."/>
            <person name="Stajich J.E."/>
            <person name="Spatafora J.W."/>
            <person name="Visel A."/>
            <person name="Grigoriev I.V."/>
        </authorList>
    </citation>
    <scope>NUCLEOTIDE SEQUENCE [LARGE SCALE GENOMIC DNA]</scope>
    <source>
        <strain evidence="1 2">PL171</strain>
    </source>
</reference>
<dbReference type="Gene3D" id="1.20.120.1750">
    <property type="match status" value="1"/>
</dbReference>
<evidence type="ECO:0000313" key="2">
    <source>
        <dbReference type="Proteomes" id="UP000193411"/>
    </source>
</evidence>
<sequence length="129" mass="15142">MCFRCRLASHHPVKCAEFQKIPIEDRQPEDWAVLKTGRQMRWKRCPHCQALVERSIGWNFMTVSQPDSYASQPTRRPNLRLHASRCHASRFAPKSHLPLPQRKWVAARFRRPATCCSRHSRAVPNEGLW</sequence>